<dbReference type="EMBL" id="JNBY01000055">
    <property type="protein sequence ID" value="KDN86735.1"/>
    <property type="molecule type" value="Genomic_DNA"/>
</dbReference>
<feature type="compositionally biased region" description="Basic residues" evidence="1">
    <location>
        <begin position="118"/>
        <end position="135"/>
    </location>
</feature>
<dbReference type="OrthoDB" id="4578716at2"/>
<comment type="caution">
    <text evidence="3">The sequence shown here is derived from an EMBL/GenBank/DDBJ whole genome shotgun (WGS) entry which is preliminary data.</text>
</comment>
<keyword evidence="3" id="KW-0540">Nuclease</keyword>
<gene>
    <name evidence="3" type="ORF">KCH_15230</name>
</gene>
<evidence type="ECO:0000313" key="3">
    <source>
        <dbReference type="EMBL" id="KDN86735.1"/>
    </source>
</evidence>
<dbReference type="InterPro" id="IPR002711">
    <property type="entry name" value="HNH"/>
</dbReference>
<proteinExistence type="predicted"/>
<dbReference type="AlphaFoldDB" id="A0A066Z9C1"/>
<dbReference type="Pfam" id="PF01844">
    <property type="entry name" value="HNH"/>
    <property type="match status" value="1"/>
</dbReference>
<evidence type="ECO:0000259" key="2">
    <source>
        <dbReference type="SMART" id="SM00507"/>
    </source>
</evidence>
<keyword evidence="3" id="KW-0378">Hydrolase</keyword>
<dbReference type="HOGENOM" id="CLU_155804_0_0_11"/>
<sequence>MTPRCPPPPSRCSDPTCPDLATKRGRCDQHQPIPWAGRDDKASRYGISSGRWRALKAAVDRRDNGCCWMCGDDQADAYVLDHKVPISEGGSPTSLDNLGLACGPCDTVKSAAEALRGNQRRRERAAARAARHPGG</sequence>
<name>A0A066Z9C1_9ACTN</name>
<dbReference type="Proteomes" id="UP000027178">
    <property type="component" value="Unassembled WGS sequence"/>
</dbReference>
<dbReference type="RefSeq" id="WP_035860329.1">
    <property type="nucleotide sequence ID" value="NZ_KK853997.1"/>
</dbReference>
<evidence type="ECO:0000313" key="4">
    <source>
        <dbReference type="Proteomes" id="UP000027178"/>
    </source>
</evidence>
<dbReference type="GO" id="GO:0003676">
    <property type="term" value="F:nucleic acid binding"/>
    <property type="evidence" value="ECO:0007669"/>
    <property type="project" value="InterPro"/>
</dbReference>
<keyword evidence="4" id="KW-1185">Reference proteome</keyword>
<protein>
    <submittedName>
        <fullName evidence="3">Phage endonuclease</fullName>
    </submittedName>
</protein>
<dbReference type="eggNOG" id="ENOG5030I47">
    <property type="taxonomic scope" value="Bacteria"/>
</dbReference>
<dbReference type="CDD" id="cd00085">
    <property type="entry name" value="HNHc"/>
    <property type="match status" value="1"/>
</dbReference>
<feature type="region of interest" description="Disordered" evidence="1">
    <location>
        <begin position="115"/>
        <end position="135"/>
    </location>
</feature>
<dbReference type="GO" id="GO:0008270">
    <property type="term" value="F:zinc ion binding"/>
    <property type="evidence" value="ECO:0007669"/>
    <property type="project" value="InterPro"/>
</dbReference>
<dbReference type="GO" id="GO:0004519">
    <property type="term" value="F:endonuclease activity"/>
    <property type="evidence" value="ECO:0007669"/>
    <property type="project" value="UniProtKB-KW"/>
</dbReference>
<feature type="domain" description="HNH nuclease" evidence="2">
    <location>
        <begin position="54"/>
        <end position="107"/>
    </location>
</feature>
<dbReference type="PATRIC" id="fig|1348663.4.peg.1463"/>
<reference evidence="3 4" key="1">
    <citation type="submission" date="2014-05" db="EMBL/GenBank/DDBJ databases">
        <title>Draft Genome Sequence of Kitasatospora cheerisanensis KCTC 2395.</title>
        <authorList>
            <person name="Nam D.H."/>
        </authorList>
    </citation>
    <scope>NUCLEOTIDE SEQUENCE [LARGE SCALE GENOMIC DNA]</scope>
    <source>
        <strain evidence="3 4">KCTC 2395</strain>
    </source>
</reference>
<dbReference type="Gene3D" id="1.10.30.50">
    <property type="match status" value="1"/>
</dbReference>
<dbReference type="InterPro" id="IPR003615">
    <property type="entry name" value="HNH_nuc"/>
</dbReference>
<organism evidence="3 4">
    <name type="scientific">Kitasatospora cheerisanensis KCTC 2395</name>
    <dbReference type="NCBI Taxonomy" id="1348663"/>
    <lineage>
        <taxon>Bacteria</taxon>
        <taxon>Bacillati</taxon>
        <taxon>Actinomycetota</taxon>
        <taxon>Actinomycetes</taxon>
        <taxon>Kitasatosporales</taxon>
        <taxon>Streptomycetaceae</taxon>
        <taxon>Kitasatospora</taxon>
    </lineage>
</organism>
<evidence type="ECO:0000256" key="1">
    <source>
        <dbReference type="SAM" id="MobiDB-lite"/>
    </source>
</evidence>
<keyword evidence="3" id="KW-0255">Endonuclease</keyword>
<accession>A0A066Z9C1</accession>
<dbReference type="SMART" id="SM00507">
    <property type="entry name" value="HNHc"/>
    <property type="match status" value="1"/>
</dbReference>
<feature type="region of interest" description="Disordered" evidence="1">
    <location>
        <begin position="23"/>
        <end position="42"/>
    </location>
</feature>